<dbReference type="EMBL" id="BAWF01000049">
    <property type="protein sequence ID" value="GAF48155.1"/>
    <property type="molecule type" value="Genomic_DNA"/>
</dbReference>
<comment type="caution">
    <text evidence="1">The sequence shown here is derived from an EMBL/GenBank/DDBJ whole genome shotgun (WGS) entry which is preliminary data.</text>
</comment>
<sequence length="104" mass="10911">MASDLTHAGIISDEIGDSLECSGGCGGIPTAKTPRLICTTWRSAVARSAAVPYIPRHNRIDYLQENTDGPSVVFVEMVMTWSLSRAISWAGVSGEGVVGAGHPP</sequence>
<reference evidence="1 2" key="1">
    <citation type="submission" date="2014-02" db="EMBL/GenBank/DDBJ databases">
        <title>Whole genome shotgun sequence of Rhodococcus wratislaviensis NBRC 100605.</title>
        <authorList>
            <person name="Hosoyama A."/>
            <person name="Tsuchikane K."/>
            <person name="Yoshida I."/>
            <person name="Ohji S."/>
            <person name="Ichikawa N."/>
            <person name="Yamazoe A."/>
            <person name="Fujita N."/>
        </authorList>
    </citation>
    <scope>NUCLEOTIDE SEQUENCE [LARGE SCALE GENOMIC DNA]</scope>
    <source>
        <strain evidence="1 2">NBRC 100605</strain>
    </source>
</reference>
<accession>X0RAX2</accession>
<evidence type="ECO:0000313" key="1">
    <source>
        <dbReference type="EMBL" id="GAF48155.1"/>
    </source>
</evidence>
<dbReference type="AlphaFoldDB" id="X0RAX2"/>
<gene>
    <name evidence="1" type="ORF">RW1_049_00640</name>
</gene>
<evidence type="ECO:0000313" key="2">
    <source>
        <dbReference type="Proteomes" id="UP000019491"/>
    </source>
</evidence>
<keyword evidence="2" id="KW-1185">Reference proteome</keyword>
<dbReference type="Proteomes" id="UP000019491">
    <property type="component" value="Unassembled WGS sequence"/>
</dbReference>
<proteinExistence type="predicted"/>
<name>X0RAX2_RHOWR</name>
<protein>
    <submittedName>
        <fullName evidence="1">Uncharacterized protein</fullName>
    </submittedName>
</protein>
<organism evidence="1 2">
    <name type="scientific">Rhodococcus wratislaviensis NBRC 100605</name>
    <dbReference type="NCBI Taxonomy" id="1219028"/>
    <lineage>
        <taxon>Bacteria</taxon>
        <taxon>Bacillati</taxon>
        <taxon>Actinomycetota</taxon>
        <taxon>Actinomycetes</taxon>
        <taxon>Mycobacteriales</taxon>
        <taxon>Nocardiaceae</taxon>
        <taxon>Rhodococcus</taxon>
    </lineage>
</organism>